<accession>A0A397V3I8</accession>
<keyword evidence="1" id="KW-1133">Transmembrane helix</keyword>
<dbReference type="EMBL" id="QKWP01000639">
    <property type="protein sequence ID" value="RIB16975.1"/>
    <property type="molecule type" value="Genomic_DNA"/>
</dbReference>
<keyword evidence="3" id="KW-1185">Reference proteome</keyword>
<reference evidence="2 3" key="1">
    <citation type="submission" date="2018-06" db="EMBL/GenBank/DDBJ databases">
        <title>Comparative genomics reveals the genomic features of Rhizophagus irregularis, R. cerebriforme, R. diaphanum and Gigaspora rosea, and their symbiotic lifestyle signature.</title>
        <authorList>
            <person name="Morin E."/>
            <person name="San Clemente H."/>
            <person name="Chen E.C.H."/>
            <person name="De La Providencia I."/>
            <person name="Hainaut M."/>
            <person name="Kuo A."/>
            <person name="Kohler A."/>
            <person name="Murat C."/>
            <person name="Tang N."/>
            <person name="Roy S."/>
            <person name="Loubradou J."/>
            <person name="Henrissat B."/>
            <person name="Grigoriev I.V."/>
            <person name="Corradi N."/>
            <person name="Roux C."/>
            <person name="Martin F.M."/>
        </authorList>
    </citation>
    <scope>NUCLEOTIDE SEQUENCE [LARGE SCALE GENOMIC DNA]</scope>
    <source>
        <strain evidence="2 3">DAOM 194757</strain>
    </source>
</reference>
<name>A0A397V3I8_9GLOM</name>
<keyword evidence="1" id="KW-0812">Transmembrane</keyword>
<dbReference type="AlphaFoldDB" id="A0A397V3I8"/>
<comment type="caution">
    <text evidence="2">The sequence shown here is derived from an EMBL/GenBank/DDBJ whole genome shotgun (WGS) entry which is preliminary data.</text>
</comment>
<dbReference type="Proteomes" id="UP000266673">
    <property type="component" value="Unassembled WGS sequence"/>
</dbReference>
<evidence type="ECO:0000313" key="2">
    <source>
        <dbReference type="EMBL" id="RIB16975.1"/>
    </source>
</evidence>
<proteinExistence type="predicted"/>
<sequence>MFFADALFKNTTLILLEWPRTGVSKINRLDRLVAVVVPICYCESFEVADMELPSCCHFQRRHLGSSVDVDFVTLVVSTAGYWSLCWSFSGVIISVFLCICKNITLTSSNNIGLEGEKHITRTPH</sequence>
<evidence type="ECO:0000313" key="3">
    <source>
        <dbReference type="Proteomes" id="UP000266673"/>
    </source>
</evidence>
<evidence type="ECO:0000256" key="1">
    <source>
        <dbReference type="SAM" id="Phobius"/>
    </source>
</evidence>
<organism evidence="2 3">
    <name type="scientific">Gigaspora rosea</name>
    <dbReference type="NCBI Taxonomy" id="44941"/>
    <lineage>
        <taxon>Eukaryota</taxon>
        <taxon>Fungi</taxon>
        <taxon>Fungi incertae sedis</taxon>
        <taxon>Mucoromycota</taxon>
        <taxon>Glomeromycotina</taxon>
        <taxon>Glomeromycetes</taxon>
        <taxon>Diversisporales</taxon>
        <taxon>Gigasporaceae</taxon>
        <taxon>Gigaspora</taxon>
    </lineage>
</organism>
<protein>
    <submittedName>
        <fullName evidence="2">Uncharacterized protein</fullName>
    </submittedName>
</protein>
<keyword evidence="1" id="KW-0472">Membrane</keyword>
<feature type="transmembrane region" description="Helical" evidence="1">
    <location>
        <begin position="79"/>
        <end position="100"/>
    </location>
</feature>
<gene>
    <name evidence="2" type="ORF">C2G38_2188576</name>
</gene>